<name>A0ABD3TM45_SINWO</name>
<dbReference type="AlphaFoldDB" id="A0ABD3TM45"/>
<feature type="region of interest" description="Disordered" evidence="1">
    <location>
        <begin position="71"/>
        <end position="105"/>
    </location>
</feature>
<accession>A0ABD3TM45</accession>
<reference evidence="2 3" key="1">
    <citation type="submission" date="2024-11" db="EMBL/GenBank/DDBJ databases">
        <title>Chromosome-level genome assembly of the freshwater bivalve Anodonta woodiana.</title>
        <authorList>
            <person name="Chen X."/>
        </authorList>
    </citation>
    <scope>NUCLEOTIDE SEQUENCE [LARGE SCALE GENOMIC DNA]</scope>
    <source>
        <strain evidence="2">MN2024</strain>
        <tissue evidence="2">Gills</tissue>
    </source>
</reference>
<evidence type="ECO:0000313" key="2">
    <source>
        <dbReference type="EMBL" id="KAL3837518.1"/>
    </source>
</evidence>
<keyword evidence="3" id="KW-1185">Reference proteome</keyword>
<feature type="compositionally biased region" description="Basic and acidic residues" evidence="1">
    <location>
        <begin position="71"/>
        <end position="82"/>
    </location>
</feature>
<dbReference type="EMBL" id="JBJQND010000018">
    <property type="protein sequence ID" value="KAL3837518.1"/>
    <property type="molecule type" value="Genomic_DNA"/>
</dbReference>
<protein>
    <submittedName>
        <fullName evidence="2">Uncharacterized protein</fullName>
    </submittedName>
</protein>
<dbReference type="Proteomes" id="UP001634394">
    <property type="component" value="Unassembled WGS sequence"/>
</dbReference>
<organism evidence="2 3">
    <name type="scientific">Sinanodonta woodiana</name>
    <name type="common">Chinese pond mussel</name>
    <name type="synonym">Anodonta woodiana</name>
    <dbReference type="NCBI Taxonomy" id="1069815"/>
    <lineage>
        <taxon>Eukaryota</taxon>
        <taxon>Metazoa</taxon>
        <taxon>Spiralia</taxon>
        <taxon>Lophotrochozoa</taxon>
        <taxon>Mollusca</taxon>
        <taxon>Bivalvia</taxon>
        <taxon>Autobranchia</taxon>
        <taxon>Heteroconchia</taxon>
        <taxon>Palaeoheterodonta</taxon>
        <taxon>Unionida</taxon>
        <taxon>Unionoidea</taxon>
        <taxon>Unionidae</taxon>
        <taxon>Unioninae</taxon>
        <taxon>Sinanodonta</taxon>
    </lineage>
</organism>
<comment type="caution">
    <text evidence="2">The sequence shown here is derived from an EMBL/GenBank/DDBJ whole genome shotgun (WGS) entry which is preliminary data.</text>
</comment>
<evidence type="ECO:0000256" key="1">
    <source>
        <dbReference type="SAM" id="MobiDB-lite"/>
    </source>
</evidence>
<feature type="compositionally biased region" description="Basic and acidic residues" evidence="1">
    <location>
        <begin position="89"/>
        <end position="105"/>
    </location>
</feature>
<evidence type="ECO:0000313" key="3">
    <source>
        <dbReference type="Proteomes" id="UP001634394"/>
    </source>
</evidence>
<gene>
    <name evidence="2" type="ORF">ACJMK2_022869</name>
</gene>
<sequence>MPPFASYNPLYVLHHKEITGLQQRLEQTDPVQTSTPIRKIKKPNKMKAANLSISIEERKLGKGLKETLSKSLEEERKEEKRKTTIQAEDLTRVPERDQENRKIRL</sequence>
<proteinExistence type="predicted"/>
<feature type="non-terminal residue" evidence="2">
    <location>
        <position position="105"/>
    </location>
</feature>